<evidence type="ECO:0000256" key="5">
    <source>
        <dbReference type="ARBA" id="ARBA00023235"/>
    </source>
</evidence>
<dbReference type="PANTHER" id="PTHR43771:SF1">
    <property type="entry name" value="PHOSPHOMANNOMUTASE"/>
    <property type="match status" value="1"/>
</dbReference>
<feature type="non-terminal residue" evidence="8">
    <location>
        <position position="1"/>
    </location>
</feature>
<organism evidence="8">
    <name type="scientific">marine metagenome</name>
    <dbReference type="NCBI Taxonomy" id="408172"/>
    <lineage>
        <taxon>unclassified sequences</taxon>
        <taxon>metagenomes</taxon>
        <taxon>ecological metagenomes</taxon>
    </lineage>
</organism>
<dbReference type="Gene3D" id="3.30.310.50">
    <property type="entry name" value="Alpha-D-phosphohexomutase, C-terminal domain"/>
    <property type="match status" value="1"/>
</dbReference>
<dbReference type="SUPFAM" id="SSF53738">
    <property type="entry name" value="Phosphoglucomutase, first 3 domains"/>
    <property type="match status" value="1"/>
</dbReference>
<dbReference type="GO" id="GO:0016868">
    <property type="term" value="F:intramolecular phosphotransferase activity"/>
    <property type="evidence" value="ECO:0007669"/>
    <property type="project" value="InterPro"/>
</dbReference>
<accession>A0A382NH00</accession>
<gene>
    <name evidence="8" type="ORF">METZ01_LOCUS312834</name>
</gene>
<dbReference type="InterPro" id="IPR036900">
    <property type="entry name" value="A-D-PHexomutase_C_sf"/>
</dbReference>
<dbReference type="GO" id="GO:0046872">
    <property type="term" value="F:metal ion binding"/>
    <property type="evidence" value="ECO:0007669"/>
    <property type="project" value="UniProtKB-KW"/>
</dbReference>
<feature type="domain" description="Alpha-D-phosphohexomutase alpha/beta/alpha" evidence="7">
    <location>
        <begin position="6"/>
        <end position="99"/>
    </location>
</feature>
<keyword evidence="3" id="KW-0479">Metal-binding</keyword>
<dbReference type="Gene3D" id="3.40.120.10">
    <property type="entry name" value="Alpha-D-Glucose-1,6-Bisphosphate, subunit A, domain 3"/>
    <property type="match status" value="1"/>
</dbReference>
<dbReference type="InterPro" id="IPR005846">
    <property type="entry name" value="A-D-PHexomutase_a/b/a-III"/>
</dbReference>
<dbReference type="AlphaFoldDB" id="A0A382NH00"/>
<dbReference type="Pfam" id="PF00408">
    <property type="entry name" value="PGM_PMM_IV"/>
    <property type="match status" value="1"/>
</dbReference>
<evidence type="ECO:0008006" key="9">
    <source>
        <dbReference type="Google" id="ProtNLM"/>
    </source>
</evidence>
<dbReference type="PANTHER" id="PTHR43771">
    <property type="entry name" value="PHOSPHOMANNOMUTASE"/>
    <property type="match status" value="1"/>
</dbReference>
<dbReference type="Pfam" id="PF02880">
    <property type="entry name" value="PGM_PMM_III"/>
    <property type="match status" value="1"/>
</dbReference>
<keyword evidence="2" id="KW-0597">Phosphoprotein</keyword>
<dbReference type="GO" id="GO:0005975">
    <property type="term" value="P:carbohydrate metabolic process"/>
    <property type="evidence" value="ECO:0007669"/>
    <property type="project" value="InterPro"/>
</dbReference>
<proteinExistence type="predicted"/>
<evidence type="ECO:0000256" key="1">
    <source>
        <dbReference type="ARBA" id="ARBA00001946"/>
    </source>
</evidence>
<evidence type="ECO:0000313" key="8">
    <source>
        <dbReference type="EMBL" id="SVC59980.1"/>
    </source>
</evidence>
<protein>
    <recommendedName>
        <fullName evidence="9">Alpha-D-phosphohexomutase alpha/beta/alpha domain-containing protein</fullName>
    </recommendedName>
</protein>
<evidence type="ECO:0000256" key="4">
    <source>
        <dbReference type="ARBA" id="ARBA00022842"/>
    </source>
</evidence>
<dbReference type="InterPro" id="IPR005843">
    <property type="entry name" value="A-D-PHexomutase_C"/>
</dbReference>
<evidence type="ECO:0000259" key="6">
    <source>
        <dbReference type="Pfam" id="PF00408"/>
    </source>
</evidence>
<evidence type="ECO:0000259" key="7">
    <source>
        <dbReference type="Pfam" id="PF02880"/>
    </source>
</evidence>
<feature type="domain" description="Alpha-D-phosphohexomutase C-terminal" evidence="6">
    <location>
        <begin position="106"/>
        <end position="178"/>
    </location>
</feature>
<evidence type="ECO:0000256" key="2">
    <source>
        <dbReference type="ARBA" id="ARBA00022553"/>
    </source>
</evidence>
<keyword evidence="5" id="KW-0413">Isomerase</keyword>
<reference evidence="8" key="1">
    <citation type="submission" date="2018-05" db="EMBL/GenBank/DDBJ databases">
        <authorList>
            <person name="Lanie J.A."/>
            <person name="Ng W.-L."/>
            <person name="Kazmierczak K.M."/>
            <person name="Andrzejewski T.M."/>
            <person name="Davidsen T.M."/>
            <person name="Wayne K.J."/>
            <person name="Tettelin H."/>
            <person name="Glass J.I."/>
            <person name="Rusch D."/>
            <person name="Podicherti R."/>
            <person name="Tsui H.-C.T."/>
            <person name="Winkler M.E."/>
        </authorList>
    </citation>
    <scope>NUCLEOTIDE SEQUENCE</scope>
</reference>
<comment type="cofactor">
    <cofactor evidence="1">
        <name>Mg(2+)</name>
        <dbReference type="ChEBI" id="CHEBI:18420"/>
    </cofactor>
</comment>
<sequence>QLLQANPNDHIVHDPRLVWNTIEEVIRANGIPKQSKAGHSFIKEIMRANRAVYGGEMSGHHYFRDFYYSDSGMIPWLLLLEKISHSGQTLTDLVSERIECFPVSGEINTEVKSPKILLEKIKEHYLPFDPIIDDIDGYSFEFPDWRFNLRMSNTEPLVRLNVESRANKALMQKKTEEILKLINRLN</sequence>
<dbReference type="EMBL" id="UINC01100147">
    <property type="protein sequence ID" value="SVC59980.1"/>
    <property type="molecule type" value="Genomic_DNA"/>
</dbReference>
<dbReference type="InterPro" id="IPR016055">
    <property type="entry name" value="A-D-PHexomutase_a/b/a-I/II/III"/>
</dbReference>
<name>A0A382NH00_9ZZZZ</name>
<keyword evidence="4" id="KW-0460">Magnesium</keyword>
<evidence type="ECO:0000256" key="3">
    <source>
        <dbReference type="ARBA" id="ARBA00022723"/>
    </source>
</evidence>
<dbReference type="SUPFAM" id="SSF55957">
    <property type="entry name" value="Phosphoglucomutase, C-terminal domain"/>
    <property type="match status" value="1"/>
</dbReference>